<name>A0A6I3XCJ5_9BURK</name>
<accession>A0A6I3XCJ5</accession>
<feature type="transmembrane region" description="Helical" evidence="1">
    <location>
        <begin position="49"/>
        <end position="67"/>
    </location>
</feature>
<feature type="transmembrane region" description="Helical" evidence="1">
    <location>
        <begin position="79"/>
        <end position="98"/>
    </location>
</feature>
<dbReference type="InterPro" id="IPR032637">
    <property type="entry name" value="Phage_holin-like"/>
</dbReference>
<proteinExistence type="predicted"/>
<organism evidence="2 3">
    <name type="scientific">Pseudoduganella dura</name>
    <dbReference type="NCBI Taxonomy" id="321982"/>
    <lineage>
        <taxon>Bacteria</taxon>
        <taxon>Pseudomonadati</taxon>
        <taxon>Pseudomonadota</taxon>
        <taxon>Betaproteobacteria</taxon>
        <taxon>Burkholderiales</taxon>
        <taxon>Oxalobacteraceae</taxon>
        <taxon>Telluria group</taxon>
        <taxon>Pseudoduganella</taxon>
    </lineage>
</organism>
<keyword evidence="1" id="KW-1133">Transmembrane helix</keyword>
<keyword evidence="3" id="KW-1185">Reference proteome</keyword>
<dbReference type="RefSeq" id="WP_189442213.1">
    <property type="nucleotide sequence ID" value="NZ_BMWU01000049.1"/>
</dbReference>
<dbReference type="Proteomes" id="UP000431684">
    <property type="component" value="Unassembled WGS sequence"/>
</dbReference>
<sequence length="115" mass="11691">MAEPIPSTVAVAVTGVGLASILPGVDGNALIGAFAGATLLVVSSKDLTLATRLAYLVISMIAGYQAAPDVVAWLPIRSTGMAAFFAAACAIAIALQLIERVKTADLLSFFRKKGG</sequence>
<keyword evidence="1" id="KW-0472">Membrane</keyword>
<dbReference type="EMBL" id="WNWM01000001">
    <property type="protein sequence ID" value="MUI10892.1"/>
    <property type="molecule type" value="Genomic_DNA"/>
</dbReference>
<evidence type="ECO:0000313" key="2">
    <source>
        <dbReference type="EMBL" id="MUI10892.1"/>
    </source>
</evidence>
<dbReference type="Pfam" id="PF16931">
    <property type="entry name" value="Phage_holin_8"/>
    <property type="match status" value="1"/>
</dbReference>
<evidence type="ECO:0000313" key="3">
    <source>
        <dbReference type="Proteomes" id="UP000431684"/>
    </source>
</evidence>
<dbReference type="AlphaFoldDB" id="A0A6I3XCJ5"/>
<evidence type="ECO:0000256" key="1">
    <source>
        <dbReference type="SAM" id="Phobius"/>
    </source>
</evidence>
<feature type="transmembrane region" description="Helical" evidence="1">
    <location>
        <begin position="20"/>
        <end position="42"/>
    </location>
</feature>
<gene>
    <name evidence="2" type="ORF">GJV26_00070</name>
</gene>
<keyword evidence="1" id="KW-0812">Transmembrane</keyword>
<comment type="caution">
    <text evidence="2">The sequence shown here is derived from an EMBL/GenBank/DDBJ whole genome shotgun (WGS) entry which is preliminary data.</text>
</comment>
<protein>
    <recommendedName>
        <fullName evidence="4">Phage holin</fullName>
    </recommendedName>
</protein>
<evidence type="ECO:0008006" key="4">
    <source>
        <dbReference type="Google" id="ProtNLM"/>
    </source>
</evidence>
<reference evidence="2 3" key="1">
    <citation type="submission" date="2019-11" db="EMBL/GenBank/DDBJ databases">
        <title>Draft Genome Sequences of Six Type Strains of the Genus Massilia.</title>
        <authorList>
            <person name="Miess H."/>
            <person name="Frediansyah A."/>
            <person name="Goeker M."/>
            <person name="Gross H."/>
        </authorList>
    </citation>
    <scope>NUCLEOTIDE SEQUENCE [LARGE SCALE GENOMIC DNA]</scope>
    <source>
        <strain evidence="2 3">DSM 17513</strain>
    </source>
</reference>